<sequence>MTINEIFEEEFSNGRDFSFAWRIFLDLFYASTNEKRRELISPAPICLDDRRHLSYCSAGIHKLCREYGLALPEWVTDKSLILDEPYFPGVKTDLLKLVCLVESPPEFKMRNIFTTENVLTRT</sequence>
<evidence type="ECO:0000313" key="2">
    <source>
        <dbReference type="Proteomes" id="UP001493487"/>
    </source>
</evidence>
<keyword evidence="2" id="KW-1185">Reference proteome</keyword>
<organism evidence="1 2">
    <name type="scientific">Cohnella silvisoli</name>
    <dbReference type="NCBI Taxonomy" id="2873699"/>
    <lineage>
        <taxon>Bacteria</taxon>
        <taxon>Bacillati</taxon>
        <taxon>Bacillota</taxon>
        <taxon>Bacilli</taxon>
        <taxon>Bacillales</taxon>
        <taxon>Paenibacillaceae</taxon>
        <taxon>Cohnella</taxon>
    </lineage>
</organism>
<evidence type="ECO:0000313" key="1">
    <source>
        <dbReference type="EMBL" id="MEQ4481416.1"/>
    </source>
</evidence>
<dbReference type="Proteomes" id="UP001493487">
    <property type="component" value="Unassembled WGS sequence"/>
</dbReference>
<dbReference type="RefSeq" id="WP_232182079.1">
    <property type="nucleotide sequence ID" value="NZ_JAIOAP010000001.1"/>
</dbReference>
<proteinExistence type="predicted"/>
<name>A0ABV1KMW0_9BACL</name>
<dbReference type="EMBL" id="JASKHM010000001">
    <property type="protein sequence ID" value="MEQ4481416.1"/>
    <property type="molecule type" value="Genomic_DNA"/>
</dbReference>
<gene>
    <name evidence="1" type="ORF">QJS35_03285</name>
</gene>
<reference evidence="1 2" key="1">
    <citation type="journal article" date="2023" name="Genome Announc.">
        <title>Pan-Genome Analyses of the Genus Cohnella and Proposal of the Novel Species Cohnella silvisoli sp. nov., Isolated from Forest Soil.</title>
        <authorList>
            <person name="Wang C."/>
            <person name="Mao L."/>
            <person name="Bao G."/>
            <person name="Zhu H."/>
        </authorList>
    </citation>
    <scope>NUCLEOTIDE SEQUENCE [LARGE SCALE GENOMIC DNA]</scope>
    <source>
        <strain evidence="1 2">NL03-T5-1</strain>
    </source>
</reference>
<comment type="caution">
    <text evidence="1">The sequence shown here is derived from an EMBL/GenBank/DDBJ whole genome shotgun (WGS) entry which is preliminary data.</text>
</comment>
<protein>
    <submittedName>
        <fullName evidence="1">Uncharacterized protein</fullName>
    </submittedName>
</protein>
<accession>A0ABV1KMW0</accession>